<proteinExistence type="inferred from homology"/>
<dbReference type="GO" id="GO:0019253">
    <property type="term" value="P:reductive pentose-phosphate cycle"/>
    <property type="evidence" value="ECO:0007669"/>
    <property type="project" value="UniProtKB-KW"/>
</dbReference>
<dbReference type="InterPro" id="IPR020830">
    <property type="entry name" value="GlycerAld_3-P_DH_AS"/>
</dbReference>
<dbReference type="OrthoDB" id="1152826at2759"/>
<organism evidence="10 11">
    <name type="scientific">Populus tomentosa</name>
    <name type="common">Chinese white poplar</name>
    <dbReference type="NCBI Taxonomy" id="118781"/>
    <lineage>
        <taxon>Eukaryota</taxon>
        <taxon>Viridiplantae</taxon>
        <taxon>Streptophyta</taxon>
        <taxon>Embryophyta</taxon>
        <taxon>Tracheophyta</taxon>
        <taxon>Spermatophyta</taxon>
        <taxon>Magnoliopsida</taxon>
        <taxon>eudicotyledons</taxon>
        <taxon>Gunneridae</taxon>
        <taxon>Pentapetalae</taxon>
        <taxon>rosids</taxon>
        <taxon>fabids</taxon>
        <taxon>Malpighiales</taxon>
        <taxon>Salicaceae</taxon>
        <taxon>Saliceae</taxon>
        <taxon>Populus</taxon>
    </lineage>
</organism>
<dbReference type="InterPro" id="IPR020828">
    <property type="entry name" value="GlycerAld_3-P_DH_NAD(P)-bd"/>
</dbReference>
<dbReference type="AlphaFoldDB" id="A0A8X8DBD9"/>
<dbReference type="InterPro" id="IPR006424">
    <property type="entry name" value="Glyceraldehyde-3-P_DH_1"/>
</dbReference>
<dbReference type="FunFam" id="3.30.360.10:FF:000002">
    <property type="entry name" value="Glyceraldehyde-3-phosphate dehydrogenase"/>
    <property type="match status" value="2"/>
</dbReference>
<evidence type="ECO:0000256" key="6">
    <source>
        <dbReference type="ARBA" id="ARBA00039137"/>
    </source>
</evidence>
<comment type="caution">
    <text evidence="10">The sequence shown here is derived from an EMBL/GenBank/DDBJ whole genome shotgun (WGS) entry which is preliminary data.</text>
</comment>
<dbReference type="EMBL" id="JAAWWB010000003">
    <property type="protein sequence ID" value="KAG6785555.1"/>
    <property type="molecule type" value="Genomic_DNA"/>
</dbReference>
<dbReference type="EC" id="1.2.1.13" evidence="6"/>
<sequence length="1064" mass="115107">MTCSVYFQERLEVAEFSGLRASSCVTYAKNASEGSFFDMVASQLAPKVAVSTPVRAETVSKLKVAINGFGRIGRNFLRCWHGRKDSPLDVIVVNDSGGVKNASHLLKYDSMLGTFKAEVKIVDNETISVDGKPIKVVSNRDPLKLPWAELGIDIVIEGTGVFVDGPGAGKHIQAGAKKVIITAPAKGADIPTYVVGVNEKDYDHEVSNIISNASCTTNCLAPFVKVMDEEFGIVKGTMTTTHSYTGDQRLLDASHRDLRRARAAALNIVPTSTGAAKAVSLVLPQLKGKLNGIALRVPTPNVSVVDLVVNVEKKGITAEDVNAAFRKAAEGPLNGVLDVCDVPLVSVDFRCSDVSSTIDSSLTMVMGDDMIKVVAWYDNEWGYSQRVVDLAHLVASKWPGVAAAGSGDPLEDFCKTNPADKECKRKPSLSADEYIRMTPHISEDGEITLGLKKTTAFLVNAKMGRVIRTYKFDNAASKLGIQAFEDYVLQHHAPNSTESLWNVSSADSEAEFRCQGIQSSFGGVSLNANDPSAEMIAKQLLCRIVGFIFYKYLASRKQGKLNKPIEELQIQSGMPKKKKNQRIGKLLVSNKDIAKGSNGTVVLEGIYDGLHVAVKLLLPWAELGIDIVIEGTGVFVDGPGAGKHIQAGAKKVIITAPAKGADIPTYVVGVNEKDYDHEVSNIISNASCTTNCLAPFVKVMDEEFGIVKGTMTTTHSYTGDQSFLMLHTRDLRRARAAALNIVPTSTGAAKAVSLVLPQLKGKLNGIALRVPTPNVSVVDLVVNVEKKGITAEDVNAAFRKAAEGPLNGVLDVCDVPLVSVDFRCSDVSSTIDSSLTMVMGDDMIKVVAWYDNEWGYSQRVVDLAHLVASKWPGVAAAGSGDPWRTSARQTQLIRNAKSMKLRRFWTRRKPSLSADEYIRMTPHISEDGEITLGLKKTTAFLVNAKMGRVIRTYKFDNAASKLGIQAFEGITVMLSKDAGELVESGGIDLGTFKHLVYITRTDYVLQHHAPNSTEILWNVSSADSEAEFRCQGIQSSFGGVSLNANEDTDVIEWQLPCQMKRVAL</sequence>
<comment type="pathway">
    <text evidence="1">Carbohydrate biosynthesis; Calvin cycle.</text>
</comment>
<evidence type="ECO:0000313" key="11">
    <source>
        <dbReference type="Proteomes" id="UP000886885"/>
    </source>
</evidence>
<evidence type="ECO:0000313" key="10">
    <source>
        <dbReference type="EMBL" id="KAG6785555.1"/>
    </source>
</evidence>
<feature type="domain" description="Glyceraldehyde 3-phosphate dehydrogenase NAD(P) binding" evidence="9">
    <location>
        <begin position="535"/>
        <end position="688"/>
    </location>
</feature>
<dbReference type="CDD" id="cd18126">
    <property type="entry name" value="GAPDH_I_C"/>
    <property type="match status" value="2"/>
</dbReference>
<keyword evidence="11" id="KW-1185">Reference proteome</keyword>
<dbReference type="InterPro" id="IPR020831">
    <property type="entry name" value="GlycerAld/Erythrose_P_DH"/>
</dbReference>
<dbReference type="GO" id="GO:0051287">
    <property type="term" value="F:NAD binding"/>
    <property type="evidence" value="ECO:0007669"/>
    <property type="project" value="InterPro"/>
</dbReference>
<dbReference type="GO" id="GO:0047100">
    <property type="term" value="F:glyceraldehyde-3-phosphate dehydrogenase (NADP+) (phosphorylating) activity"/>
    <property type="evidence" value="ECO:0007669"/>
    <property type="project" value="UniProtKB-EC"/>
</dbReference>
<keyword evidence="5" id="KW-0560">Oxidoreductase</keyword>
<evidence type="ECO:0000256" key="8">
    <source>
        <dbReference type="ARBA" id="ARBA00063826"/>
    </source>
</evidence>
<keyword evidence="3" id="KW-0113">Calvin cycle</keyword>
<comment type="subunit">
    <text evidence="8">Tetramer of either four A chains (GAPDH 2) or two A and two B chains (GAPDH 1).</text>
</comment>
<comment type="catalytic activity">
    <reaction evidence="7">
        <text>D-glyceraldehyde 3-phosphate + phosphate + NADP(+) = (2R)-3-phospho-glyceroyl phosphate + NADPH + H(+)</text>
        <dbReference type="Rhea" id="RHEA:10296"/>
        <dbReference type="ChEBI" id="CHEBI:15378"/>
        <dbReference type="ChEBI" id="CHEBI:43474"/>
        <dbReference type="ChEBI" id="CHEBI:57604"/>
        <dbReference type="ChEBI" id="CHEBI:57783"/>
        <dbReference type="ChEBI" id="CHEBI:58349"/>
        <dbReference type="ChEBI" id="CHEBI:59776"/>
        <dbReference type="EC" id="1.2.1.13"/>
    </reaction>
</comment>
<reference evidence="10" key="1">
    <citation type="journal article" date="2020" name="bioRxiv">
        <title>Hybrid origin of Populus tomentosa Carr. identified through genome sequencing and phylogenomic analysis.</title>
        <authorList>
            <person name="An X."/>
            <person name="Gao K."/>
            <person name="Chen Z."/>
            <person name="Li J."/>
            <person name="Yang X."/>
            <person name="Yang X."/>
            <person name="Zhou J."/>
            <person name="Guo T."/>
            <person name="Zhao T."/>
            <person name="Huang S."/>
            <person name="Miao D."/>
            <person name="Khan W.U."/>
            <person name="Rao P."/>
            <person name="Ye M."/>
            <person name="Lei B."/>
            <person name="Liao W."/>
            <person name="Wang J."/>
            <person name="Ji L."/>
            <person name="Li Y."/>
            <person name="Guo B."/>
            <person name="Mustafa N.S."/>
            <person name="Li S."/>
            <person name="Yun Q."/>
            <person name="Keller S.R."/>
            <person name="Mao J."/>
            <person name="Zhang R."/>
            <person name="Strauss S.H."/>
        </authorList>
    </citation>
    <scope>NUCLEOTIDE SEQUENCE</scope>
    <source>
        <strain evidence="10">GM15</strain>
        <tissue evidence="10">Leaf</tissue>
    </source>
</reference>
<keyword evidence="4" id="KW-0809">Transit peptide</keyword>
<dbReference type="Pfam" id="PF00044">
    <property type="entry name" value="Gp_dh_N"/>
    <property type="match status" value="1"/>
</dbReference>
<dbReference type="SMART" id="SM00846">
    <property type="entry name" value="Gp_dh_N"/>
    <property type="match status" value="2"/>
</dbReference>
<name>A0A8X8DBD9_POPTO</name>
<evidence type="ECO:0000256" key="3">
    <source>
        <dbReference type="ARBA" id="ARBA00022567"/>
    </source>
</evidence>
<evidence type="ECO:0000256" key="5">
    <source>
        <dbReference type="ARBA" id="ARBA00023002"/>
    </source>
</evidence>
<dbReference type="PROSITE" id="PS00071">
    <property type="entry name" value="GAPDH"/>
    <property type="match status" value="2"/>
</dbReference>
<dbReference type="GO" id="GO:0006006">
    <property type="term" value="P:glucose metabolic process"/>
    <property type="evidence" value="ECO:0007669"/>
    <property type="project" value="InterPro"/>
</dbReference>
<dbReference type="FunFam" id="3.40.50.720:FF:000001">
    <property type="entry name" value="Glyceraldehyde-3-phosphate dehydrogenase"/>
    <property type="match status" value="1"/>
</dbReference>
<dbReference type="Pfam" id="PF02800">
    <property type="entry name" value="Gp_dh_C"/>
    <property type="match status" value="2"/>
</dbReference>
<evidence type="ECO:0000256" key="7">
    <source>
        <dbReference type="ARBA" id="ARBA00052787"/>
    </source>
</evidence>
<evidence type="ECO:0000256" key="2">
    <source>
        <dbReference type="ARBA" id="ARBA00007406"/>
    </source>
</evidence>
<accession>A0A8X8DBD9</accession>
<dbReference type="PANTHER" id="PTHR43148">
    <property type="entry name" value="GLYCERALDEHYDE-3-PHOSPHATE DEHYDROGENASE 2"/>
    <property type="match status" value="1"/>
</dbReference>
<dbReference type="Proteomes" id="UP000886885">
    <property type="component" value="Chromosome 2A"/>
</dbReference>
<dbReference type="GO" id="GO:0050661">
    <property type="term" value="F:NADP binding"/>
    <property type="evidence" value="ECO:0007669"/>
    <property type="project" value="InterPro"/>
</dbReference>
<evidence type="ECO:0000256" key="1">
    <source>
        <dbReference type="ARBA" id="ARBA00005215"/>
    </source>
</evidence>
<dbReference type="FunFam" id="2.130.10.10:FF:001716">
    <property type="entry name" value="Inositol requiring 1-1"/>
    <property type="match status" value="1"/>
</dbReference>
<gene>
    <name evidence="10" type="ORF">POTOM_007119</name>
</gene>
<protein>
    <recommendedName>
        <fullName evidence="6">glyceraldehyde-3-phosphate dehydrogenase (NADP(+)) (phosphorylating)</fullName>
        <ecNumber evidence="6">1.2.1.13</ecNumber>
    </recommendedName>
</protein>
<feature type="domain" description="Glyceraldehyde 3-phosphate dehydrogenase NAD(P) binding" evidence="9">
    <location>
        <begin position="62"/>
        <end position="215"/>
    </location>
</feature>
<dbReference type="CDD" id="cd05214">
    <property type="entry name" value="GAPDH_I_N"/>
    <property type="match status" value="1"/>
</dbReference>
<dbReference type="NCBIfam" id="TIGR01534">
    <property type="entry name" value="GAPDH-I"/>
    <property type="match status" value="1"/>
</dbReference>
<dbReference type="InterPro" id="IPR020829">
    <property type="entry name" value="GlycerAld_3-P_DH_cat"/>
</dbReference>
<evidence type="ECO:0000256" key="4">
    <source>
        <dbReference type="ARBA" id="ARBA00022946"/>
    </source>
</evidence>
<comment type="similarity">
    <text evidence="2">Belongs to the glyceraldehyde-3-phosphate dehydrogenase family.</text>
</comment>
<evidence type="ECO:0000259" key="9">
    <source>
        <dbReference type="SMART" id="SM00846"/>
    </source>
</evidence>